<feature type="compositionally biased region" description="Low complexity" evidence="1">
    <location>
        <begin position="224"/>
        <end position="234"/>
    </location>
</feature>
<protein>
    <submittedName>
        <fullName evidence="2">Uncharacterized protein</fullName>
    </submittedName>
</protein>
<accession>A0A8S9UWS0</accession>
<name>A0A8S9UWS0_PHYIN</name>
<sequence>MSDSTKKDDNEHYLTYSITARPANEEKGIAKEVATKKMPNSIDGGPKDVLEFVYHFKQLANLKYWNAKDKFLNATILLEIDLREAFEDAAFSDDDVHMDEKLTRAHYKALIVPVDYSEKLQEELWEIHKPRSESLEYGKRFRVLVRMEHTLAQLSENSPMCEDALGQLYNRGLPYEWQNKYAASGHVYSTVAAHVPFFERIEQGEQRLQRSGGPAKRNGNPHQGRNSGRRSTNNNHRHGNSNNLQQHHRGGNLGRGCSSYNSSASTSNKYCAFHRTTCHNTQECRALTSKTSTSKWNNVMALRLLNNSVTVKPVWSNANKELEAQAAMNTGSLVG</sequence>
<reference evidence="2" key="1">
    <citation type="submission" date="2020-03" db="EMBL/GenBank/DDBJ databases">
        <title>Hybrid Assembly of Korean Phytophthora infestans isolates.</title>
        <authorList>
            <person name="Prokchorchik M."/>
            <person name="Lee Y."/>
            <person name="Seo J."/>
            <person name="Cho J.-H."/>
            <person name="Park Y.-E."/>
            <person name="Jang D.-C."/>
            <person name="Im J.-S."/>
            <person name="Choi J.-G."/>
            <person name="Park H.-J."/>
            <person name="Lee G.-B."/>
            <person name="Lee Y.-G."/>
            <person name="Hong S.-Y."/>
            <person name="Cho K."/>
            <person name="Sohn K.H."/>
        </authorList>
    </citation>
    <scope>NUCLEOTIDE SEQUENCE</scope>
    <source>
        <strain evidence="2">KR_2_A2</strain>
    </source>
</reference>
<dbReference type="Proteomes" id="UP000704712">
    <property type="component" value="Unassembled WGS sequence"/>
</dbReference>
<evidence type="ECO:0000256" key="1">
    <source>
        <dbReference type="SAM" id="MobiDB-lite"/>
    </source>
</evidence>
<proteinExistence type="predicted"/>
<evidence type="ECO:0000313" key="3">
    <source>
        <dbReference type="Proteomes" id="UP000704712"/>
    </source>
</evidence>
<dbReference type="EMBL" id="JAACNO010000761">
    <property type="protein sequence ID" value="KAF4145101.1"/>
    <property type="molecule type" value="Genomic_DNA"/>
</dbReference>
<feature type="region of interest" description="Disordered" evidence="1">
    <location>
        <begin position="206"/>
        <end position="259"/>
    </location>
</feature>
<gene>
    <name evidence="2" type="ORF">GN958_ATG05684</name>
</gene>
<evidence type="ECO:0000313" key="2">
    <source>
        <dbReference type="EMBL" id="KAF4145101.1"/>
    </source>
</evidence>
<dbReference type="AlphaFoldDB" id="A0A8S9UWS0"/>
<organism evidence="2 3">
    <name type="scientific">Phytophthora infestans</name>
    <name type="common">Potato late blight agent</name>
    <name type="synonym">Botrytis infestans</name>
    <dbReference type="NCBI Taxonomy" id="4787"/>
    <lineage>
        <taxon>Eukaryota</taxon>
        <taxon>Sar</taxon>
        <taxon>Stramenopiles</taxon>
        <taxon>Oomycota</taxon>
        <taxon>Peronosporomycetes</taxon>
        <taxon>Peronosporales</taxon>
        <taxon>Peronosporaceae</taxon>
        <taxon>Phytophthora</taxon>
    </lineage>
</organism>
<comment type="caution">
    <text evidence="2">The sequence shown here is derived from an EMBL/GenBank/DDBJ whole genome shotgun (WGS) entry which is preliminary data.</text>
</comment>